<name>A0A1I6Y400_9BACT</name>
<proteinExistence type="predicted"/>
<dbReference type="Pfam" id="PF14302">
    <property type="entry name" value="DUF4377"/>
    <property type="match status" value="1"/>
</dbReference>
<dbReference type="OrthoDB" id="880459at2"/>
<feature type="domain" description="DUF306" evidence="1">
    <location>
        <begin position="119"/>
        <end position="224"/>
    </location>
</feature>
<feature type="domain" description="DUF4377" evidence="2">
    <location>
        <begin position="30"/>
        <end position="108"/>
    </location>
</feature>
<dbReference type="InterPro" id="IPR005184">
    <property type="entry name" value="DUF306_Meta_HslJ"/>
</dbReference>
<dbReference type="InterPro" id="IPR038670">
    <property type="entry name" value="HslJ-like_sf"/>
</dbReference>
<dbReference type="InterPro" id="IPR025485">
    <property type="entry name" value="DUF4377"/>
</dbReference>
<reference evidence="4" key="1">
    <citation type="submission" date="2016-10" db="EMBL/GenBank/DDBJ databases">
        <authorList>
            <person name="Varghese N."/>
            <person name="Submissions S."/>
        </authorList>
    </citation>
    <scope>NUCLEOTIDE SEQUENCE [LARGE SCALE GENOMIC DNA]</scope>
    <source>
        <strain evidence="4">DSM 23445</strain>
    </source>
</reference>
<dbReference type="PANTHER" id="PTHR35535:SF2">
    <property type="entry name" value="DUF306 DOMAIN-CONTAINING PROTEIN"/>
    <property type="match status" value="1"/>
</dbReference>
<dbReference type="Pfam" id="PF03724">
    <property type="entry name" value="META"/>
    <property type="match status" value="1"/>
</dbReference>
<protein>
    <submittedName>
        <fullName evidence="3">META domain-containing protein</fullName>
    </submittedName>
</protein>
<dbReference type="AlphaFoldDB" id="A0A1I6Y400"/>
<dbReference type="RefSeq" id="WP_091691406.1">
    <property type="nucleotide sequence ID" value="NZ_FPBF01000001.1"/>
</dbReference>
<evidence type="ECO:0000313" key="4">
    <source>
        <dbReference type="Proteomes" id="UP000199673"/>
    </source>
</evidence>
<organism evidence="3 4">
    <name type="scientific">Algoriphagus locisalis</name>
    <dbReference type="NCBI Taxonomy" id="305507"/>
    <lineage>
        <taxon>Bacteria</taxon>
        <taxon>Pseudomonadati</taxon>
        <taxon>Bacteroidota</taxon>
        <taxon>Cytophagia</taxon>
        <taxon>Cytophagales</taxon>
        <taxon>Cyclobacteriaceae</taxon>
        <taxon>Algoriphagus</taxon>
    </lineage>
</organism>
<dbReference type="Proteomes" id="UP000199673">
    <property type="component" value="Unassembled WGS sequence"/>
</dbReference>
<evidence type="ECO:0000259" key="2">
    <source>
        <dbReference type="Pfam" id="PF14302"/>
    </source>
</evidence>
<dbReference type="PANTHER" id="PTHR35535">
    <property type="entry name" value="HEAT SHOCK PROTEIN HSLJ"/>
    <property type="match status" value="1"/>
</dbReference>
<accession>A0A1I6Y400</accession>
<evidence type="ECO:0000259" key="1">
    <source>
        <dbReference type="Pfam" id="PF03724"/>
    </source>
</evidence>
<gene>
    <name evidence="3" type="ORF">SAMN04489724_0810</name>
</gene>
<dbReference type="Gene3D" id="2.40.128.270">
    <property type="match status" value="1"/>
</dbReference>
<keyword evidence="4" id="KW-1185">Reference proteome</keyword>
<evidence type="ECO:0000313" key="3">
    <source>
        <dbReference type="EMBL" id="SFT45083.1"/>
    </source>
</evidence>
<sequence length="227" mass="25247">MKTILFLLISTILAVVSCERDNEENTEIWWINSAKMDCVGTGPMSCLQIQKGTEIDPGAWEFFYSSIKGFEFEPGNIYQIKVKVTDKQQPIPADASSKTYELVEIMSKEPDPALRLTNIWKLIKVGEIENPTGFKSKEALTFEFNASKKTYVGDMGCNSVRGEIKENDGKNLLLGPGAATMMACPDMSAEKAISEALINTRGYTIENNQLYLLNEDGESLMTFQAVD</sequence>
<dbReference type="InterPro" id="IPR053147">
    <property type="entry name" value="Hsp_HslJ-like"/>
</dbReference>
<dbReference type="STRING" id="305507.SAMN04489724_0810"/>
<dbReference type="PROSITE" id="PS51257">
    <property type="entry name" value="PROKAR_LIPOPROTEIN"/>
    <property type="match status" value="1"/>
</dbReference>
<dbReference type="EMBL" id="FPBF01000001">
    <property type="protein sequence ID" value="SFT45083.1"/>
    <property type="molecule type" value="Genomic_DNA"/>
</dbReference>